<dbReference type="GO" id="GO:0005524">
    <property type="term" value="F:ATP binding"/>
    <property type="evidence" value="ECO:0007669"/>
    <property type="project" value="UniProtKB-KW"/>
</dbReference>
<feature type="domain" description="AAA" evidence="1">
    <location>
        <begin position="20"/>
        <end position="136"/>
    </location>
</feature>
<protein>
    <submittedName>
        <fullName evidence="3">ATP-binding protein</fullName>
    </submittedName>
</protein>
<evidence type="ECO:0000259" key="2">
    <source>
        <dbReference type="Pfam" id="PF13635"/>
    </source>
</evidence>
<dbReference type="SUPFAM" id="SSF52540">
    <property type="entry name" value="P-loop containing nucleoside triphosphate hydrolases"/>
    <property type="match status" value="1"/>
</dbReference>
<sequence length="383" mass="43213">MLPRPALEAAVRRALARSRGVVLVGPRQAGKSTLAQAFVRRDSPQYFDLEYPPHERRLAEPALALEQARGLVVIDEVQRRPDLFPLLRVLMDRSDAPGQYLLLGSASPHLARQAGESLLGRVEVVEAAGFDLREVLPRTAPWHDETASRLWLRGGFPRSWLAATDDDSFAWRQQAIAQHLQTDLPQFGLNISAPGMLRFWTMLTHYHGQTWSAADPARSLGVSEPTIRRYLDILTQTMMLRQLQPWHENLGKRQVKAPKLYFRDTGLLHALMDVRTMAQLATHPRAGASWEGFALEQVLRLARPQQAYFWATHQGAELDLLMFQGSRRIGVEFKRADAPAVTPSMRIAIDDLKLDALYVVHPGQHRFKMAEGIEAVPLWAMLP</sequence>
<dbReference type="RefSeq" id="WP_145893336.1">
    <property type="nucleotide sequence ID" value="NZ_VOBQ01000009.1"/>
</dbReference>
<reference evidence="3 4" key="1">
    <citation type="submission" date="2019-07" db="EMBL/GenBank/DDBJ databases">
        <title>Caenimonas sedimenti sp. nov., isolated from activated sludge.</title>
        <authorList>
            <person name="Xu J."/>
        </authorList>
    </citation>
    <scope>NUCLEOTIDE SEQUENCE [LARGE SCALE GENOMIC DNA]</scope>
    <source>
        <strain evidence="3 4">HX-9-20</strain>
    </source>
</reference>
<keyword evidence="3" id="KW-0547">Nucleotide-binding</keyword>
<dbReference type="PANTHER" id="PTHR43566">
    <property type="entry name" value="CONSERVED PROTEIN"/>
    <property type="match status" value="1"/>
</dbReference>
<dbReference type="EMBL" id="VOBQ01000009">
    <property type="protein sequence ID" value="TWO71106.1"/>
    <property type="molecule type" value="Genomic_DNA"/>
</dbReference>
<dbReference type="Pfam" id="PF13173">
    <property type="entry name" value="AAA_14"/>
    <property type="match status" value="1"/>
</dbReference>
<dbReference type="InterPro" id="IPR027417">
    <property type="entry name" value="P-loop_NTPase"/>
</dbReference>
<dbReference type="Proteomes" id="UP000318199">
    <property type="component" value="Unassembled WGS sequence"/>
</dbReference>
<keyword evidence="3" id="KW-0067">ATP-binding</keyword>
<dbReference type="InterPro" id="IPR041682">
    <property type="entry name" value="AAA_14"/>
</dbReference>
<organism evidence="3 4">
    <name type="scientific">Caenimonas sedimenti</name>
    <dbReference type="NCBI Taxonomy" id="2596921"/>
    <lineage>
        <taxon>Bacteria</taxon>
        <taxon>Pseudomonadati</taxon>
        <taxon>Pseudomonadota</taxon>
        <taxon>Betaproteobacteria</taxon>
        <taxon>Burkholderiales</taxon>
        <taxon>Comamonadaceae</taxon>
        <taxon>Caenimonas</taxon>
    </lineage>
</organism>
<dbReference type="AlphaFoldDB" id="A0A562ZRY9"/>
<feature type="domain" description="DUF4143" evidence="2">
    <location>
        <begin position="182"/>
        <end position="335"/>
    </location>
</feature>
<evidence type="ECO:0000259" key="1">
    <source>
        <dbReference type="Pfam" id="PF13173"/>
    </source>
</evidence>
<dbReference type="InterPro" id="IPR025420">
    <property type="entry name" value="DUF4143"/>
</dbReference>
<gene>
    <name evidence="3" type="ORF">FN976_12365</name>
</gene>
<dbReference type="Pfam" id="PF13635">
    <property type="entry name" value="DUF4143"/>
    <property type="match status" value="1"/>
</dbReference>
<keyword evidence="4" id="KW-1185">Reference proteome</keyword>
<dbReference type="PANTHER" id="PTHR43566:SF2">
    <property type="entry name" value="DUF4143 DOMAIN-CONTAINING PROTEIN"/>
    <property type="match status" value="1"/>
</dbReference>
<evidence type="ECO:0000313" key="3">
    <source>
        <dbReference type="EMBL" id="TWO71106.1"/>
    </source>
</evidence>
<name>A0A562ZRY9_9BURK</name>
<dbReference type="OrthoDB" id="9771844at2"/>
<proteinExistence type="predicted"/>
<comment type="caution">
    <text evidence="3">The sequence shown here is derived from an EMBL/GenBank/DDBJ whole genome shotgun (WGS) entry which is preliminary data.</text>
</comment>
<evidence type="ECO:0000313" key="4">
    <source>
        <dbReference type="Proteomes" id="UP000318199"/>
    </source>
</evidence>
<accession>A0A562ZRY9</accession>